<dbReference type="EMBL" id="MASW01000001">
    <property type="protein sequence ID" value="PXY31687.1"/>
    <property type="molecule type" value="Genomic_DNA"/>
</dbReference>
<evidence type="ECO:0000313" key="2">
    <source>
        <dbReference type="Proteomes" id="UP000249915"/>
    </source>
</evidence>
<protein>
    <submittedName>
        <fullName evidence="1">Uncharacterized protein</fullName>
    </submittedName>
</protein>
<evidence type="ECO:0000313" key="1">
    <source>
        <dbReference type="EMBL" id="PXY31687.1"/>
    </source>
</evidence>
<dbReference type="Proteomes" id="UP000249915">
    <property type="component" value="Unassembled WGS sequence"/>
</dbReference>
<comment type="caution">
    <text evidence="1">The sequence shown here is derived from an EMBL/GenBank/DDBJ whole genome shotgun (WGS) entry which is preliminary data.</text>
</comment>
<name>A0A2V4B8U6_9PSEU</name>
<dbReference type="AlphaFoldDB" id="A0A2V4B8U6"/>
<gene>
    <name evidence="1" type="ORF">BAY60_04815</name>
</gene>
<dbReference type="RefSeq" id="WP_112279717.1">
    <property type="nucleotide sequence ID" value="NZ_MASW01000001.1"/>
</dbReference>
<dbReference type="OrthoDB" id="3629730at2"/>
<sequence length="84" mass="9668">MSTFDVLERFGTLALLRFVGALLLFLVLHLVRIPFVLLVRVLEGVLRRIDGYAARQASRPPTRPVNDFFNHTTDFRKGERHAYA</sequence>
<organism evidence="1 2">
    <name type="scientific">Prauserella muralis</name>
    <dbReference type="NCBI Taxonomy" id="588067"/>
    <lineage>
        <taxon>Bacteria</taxon>
        <taxon>Bacillati</taxon>
        <taxon>Actinomycetota</taxon>
        <taxon>Actinomycetes</taxon>
        <taxon>Pseudonocardiales</taxon>
        <taxon>Pseudonocardiaceae</taxon>
        <taxon>Prauserella</taxon>
    </lineage>
</organism>
<keyword evidence="2" id="KW-1185">Reference proteome</keyword>
<reference evidence="1 2" key="1">
    <citation type="submission" date="2016-07" db="EMBL/GenBank/DDBJ databases">
        <title>Draft genome sequence of Prauserella muralis DSM 45305, isolated from a mould-covered wall in an indoor environment.</title>
        <authorList>
            <person name="Ruckert C."/>
            <person name="Albersmeier A."/>
            <person name="Jiang C.-L."/>
            <person name="Jiang Y."/>
            <person name="Kalinowski J."/>
            <person name="Schneider O."/>
            <person name="Winkler A."/>
            <person name="Zotchev S.B."/>
        </authorList>
    </citation>
    <scope>NUCLEOTIDE SEQUENCE [LARGE SCALE GENOMIC DNA]</scope>
    <source>
        <strain evidence="1 2">DSM 45305</strain>
    </source>
</reference>
<proteinExistence type="predicted"/>
<accession>A0A2V4B8U6</accession>